<accession>A0A9X1U5X3</accession>
<evidence type="ECO:0000313" key="2">
    <source>
        <dbReference type="EMBL" id="MCG2431023.1"/>
    </source>
</evidence>
<dbReference type="EMBL" id="JAIRBB010000005">
    <property type="protein sequence ID" value="MCG2431023.1"/>
    <property type="molecule type" value="Genomic_DNA"/>
</dbReference>
<dbReference type="PROSITE" id="PS51257">
    <property type="entry name" value="PROKAR_LIPOPROTEIN"/>
    <property type="match status" value="1"/>
</dbReference>
<proteinExistence type="predicted"/>
<evidence type="ECO:0000313" key="3">
    <source>
        <dbReference type="Proteomes" id="UP001139462"/>
    </source>
</evidence>
<dbReference type="AlphaFoldDB" id="A0A9X1U5X3"/>
<name>A0A9X1U5X3_9FLAO</name>
<evidence type="ECO:0000256" key="1">
    <source>
        <dbReference type="SAM" id="Coils"/>
    </source>
</evidence>
<sequence>MKKTILISLISLGLYGCNMNPNKEARIQQLETKTEKKFEAFKKLENRILTLENANAKLESRILKLENQ</sequence>
<organism evidence="2 3">
    <name type="scientific">Aequorivita xiaoshiensis</name>
    <dbReference type="NCBI Taxonomy" id="2874476"/>
    <lineage>
        <taxon>Bacteria</taxon>
        <taxon>Pseudomonadati</taxon>
        <taxon>Bacteroidota</taxon>
        <taxon>Flavobacteriia</taxon>
        <taxon>Flavobacteriales</taxon>
        <taxon>Flavobacteriaceae</taxon>
        <taxon>Aequorivita</taxon>
    </lineage>
</organism>
<comment type="caution">
    <text evidence="2">The sequence shown here is derived from an EMBL/GenBank/DDBJ whole genome shotgun (WGS) entry which is preliminary data.</text>
</comment>
<dbReference type="RefSeq" id="WP_237608176.1">
    <property type="nucleotide sequence ID" value="NZ_JAIRBB010000005.1"/>
</dbReference>
<reference evidence="2" key="1">
    <citation type="submission" date="2021-09" db="EMBL/GenBank/DDBJ databases">
        <title>Genome of Aequorivita sp. strain F64183.</title>
        <authorList>
            <person name="Wang Y."/>
        </authorList>
    </citation>
    <scope>NUCLEOTIDE SEQUENCE</scope>
    <source>
        <strain evidence="2">F64183</strain>
    </source>
</reference>
<dbReference type="Proteomes" id="UP001139462">
    <property type="component" value="Unassembled WGS sequence"/>
</dbReference>
<gene>
    <name evidence="2" type="ORF">K8344_07815</name>
</gene>
<keyword evidence="1" id="KW-0175">Coiled coil</keyword>
<feature type="coiled-coil region" evidence="1">
    <location>
        <begin position="27"/>
        <end position="68"/>
    </location>
</feature>
<protein>
    <submittedName>
        <fullName evidence="2">Uncharacterized protein</fullName>
    </submittedName>
</protein>
<keyword evidence="3" id="KW-1185">Reference proteome</keyword>